<organism evidence="2 3">
    <name type="scientific">Shewanella xiamenensis</name>
    <dbReference type="NCBI Taxonomy" id="332186"/>
    <lineage>
        <taxon>Bacteria</taxon>
        <taxon>Pseudomonadati</taxon>
        <taxon>Pseudomonadota</taxon>
        <taxon>Gammaproteobacteria</taxon>
        <taxon>Alteromonadales</taxon>
        <taxon>Shewanellaceae</taxon>
        <taxon>Shewanella</taxon>
    </lineage>
</organism>
<proteinExistence type="predicted"/>
<evidence type="ECO:0000259" key="1">
    <source>
        <dbReference type="Pfam" id="PF01636"/>
    </source>
</evidence>
<evidence type="ECO:0000313" key="3">
    <source>
        <dbReference type="Proteomes" id="UP001187859"/>
    </source>
</evidence>
<dbReference type="Proteomes" id="UP001187859">
    <property type="component" value="Unassembled WGS sequence"/>
</dbReference>
<dbReference type="InterPro" id="IPR011009">
    <property type="entry name" value="Kinase-like_dom_sf"/>
</dbReference>
<dbReference type="InterPro" id="IPR052077">
    <property type="entry name" value="CcrZ_PhaseVar_Mediator"/>
</dbReference>
<evidence type="ECO:0000313" key="2">
    <source>
        <dbReference type="EMBL" id="MDV5390526.1"/>
    </source>
</evidence>
<dbReference type="PANTHER" id="PTHR40086">
    <property type="entry name" value="PHOSPHOTRANSFERASE YTMP-RELATED"/>
    <property type="match status" value="1"/>
</dbReference>
<dbReference type="SUPFAM" id="SSF56112">
    <property type="entry name" value="Protein kinase-like (PK-like)"/>
    <property type="match status" value="1"/>
</dbReference>
<name>A0AAE4PXR1_9GAMM</name>
<dbReference type="AlphaFoldDB" id="A0AAE4PXR1"/>
<dbReference type="RefSeq" id="WP_037427456.1">
    <property type="nucleotide sequence ID" value="NZ_AP026732.1"/>
</dbReference>
<reference evidence="2" key="1">
    <citation type="submission" date="2023-05" db="EMBL/GenBank/DDBJ databases">
        <title>Colonisation of extended spectrum b-lactamase- and carbapenemase-producing bacteria on hospital surfaces from low- and middle-income countries.</title>
        <authorList>
            <person name="Nieto-Rosado M."/>
            <person name="Sands K."/>
            <person name="Iregbu K."/>
            <person name="Zahra R."/>
            <person name="Mazarati J.B."/>
            <person name="Mehtar S."/>
            <person name="Barnards-Group B."/>
            <person name="Walsh T.R."/>
        </authorList>
    </citation>
    <scope>NUCLEOTIDE SEQUENCE</scope>
    <source>
        <strain evidence="2">PP-E493</strain>
    </source>
</reference>
<feature type="domain" description="Aminoglycoside phosphotransferase" evidence="1">
    <location>
        <begin position="27"/>
        <end position="324"/>
    </location>
</feature>
<dbReference type="Gene3D" id="3.30.200.20">
    <property type="entry name" value="Phosphorylase Kinase, domain 1"/>
    <property type="match status" value="1"/>
</dbReference>
<dbReference type="PANTHER" id="PTHR40086:SF1">
    <property type="entry name" value="CELL CYCLE REGULATOR CCRZ"/>
    <property type="match status" value="1"/>
</dbReference>
<protein>
    <submittedName>
        <fullName evidence="2">Phosphotransferase</fullName>
    </submittedName>
</protein>
<comment type="caution">
    <text evidence="2">The sequence shown here is derived from an EMBL/GenBank/DDBJ whole genome shotgun (WGS) entry which is preliminary data.</text>
</comment>
<dbReference type="InterPro" id="IPR002575">
    <property type="entry name" value="Aminoglycoside_PTrfase"/>
</dbReference>
<accession>A0AAE4PXR1</accession>
<dbReference type="Gene3D" id="3.90.1200.10">
    <property type="match status" value="1"/>
</dbReference>
<dbReference type="EMBL" id="JASGOQ010000001">
    <property type="protein sequence ID" value="MDV5390526.1"/>
    <property type="molecule type" value="Genomic_DNA"/>
</dbReference>
<gene>
    <name evidence="2" type="ORF">QM089_09705</name>
</gene>
<dbReference type="Pfam" id="PF01636">
    <property type="entry name" value="APH"/>
    <property type="match status" value="1"/>
</dbReference>
<sequence length="379" mass="43374">MQPLSAEVFARLVPILRQAGLSHITHIHELAGGLSNHNYHIQTPAAQYVLRLNADAADRFCSREQELFYWRNLAKAKLAPELIWASCDHRYYVSAFIESQEIACRVNVSRTPDMLGDGADFYHAVNWNDLEYQCSAAEFIHGELWVQRWLQAHAENLECALYETPTPQSFAAEFTPLTLLEFQCPNYAHSLLQQLLQQLRLQSAGPYHISVTEQWQQYHQQLLAFAETDKGSAWQTRLDSLLGLQPQIHRWTNALADCLVAAQFCHRDLNPHNLLLKDNRLYCIDFEYATASHPLCELAAVLATHRLTPAQRHILVQQYLAKHPGLTSTAITAIPAAIEMYWVFALYWALLMAAQTDVERQQAYLAWFDSFWPLVSQDA</sequence>